<dbReference type="AlphaFoldDB" id="A0A0F9TD13"/>
<name>A0A0F9TD13_9ZZZZ</name>
<evidence type="ECO:0008006" key="2">
    <source>
        <dbReference type="Google" id="ProtNLM"/>
    </source>
</evidence>
<sequence>MKVIKRPRHSGKTTILLHAMVADDAAVMVCRTRAIAHGKWIMSQELGLKLHTDRFISLAHLPLKVQNERLFVDDFDYISRCHPRDADRLARRVSVVTVSDHTSKGRRHE</sequence>
<evidence type="ECO:0000313" key="1">
    <source>
        <dbReference type="EMBL" id="KKN79160.1"/>
    </source>
</evidence>
<organism evidence="1">
    <name type="scientific">marine sediment metagenome</name>
    <dbReference type="NCBI Taxonomy" id="412755"/>
    <lineage>
        <taxon>unclassified sequences</taxon>
        <taxon>metagenomes</taxon>
        <taxon>ecological metagenomes</taxon>
    </lineage>
</organism>
<dbReference type="EMBL" id="LAZR01000252">
    <property type="protein sequence ID" value="KKN79160.1"/>
    <property type="molecule type" value="Genomic_DNA"/>
</dbReference>
<protein>
    <recommendedName>
        <fullName evidence="2">Zona occludens toxin N-terminal domain-containing protein</fullName>
    </recommendedName>
</protein>
<proteinExistence type="predicted"/>
<comment type="caution">
    <text evidence="1">The sequence shown here is derived from an EMBL/GenBank/DDBJ whole genome shotgun (WGS) entry which is preliminary data.</text>
</comment>
<reference evidence="1" key="1">
    <citation type="journal article" date="2015" name="Nature">
        <title>Complex archaea that bridge the gap between prokaryotes and eukaryotes.</title>
        <authorList>
            <person name="Spang A."/>
            <person name="Saw J.H."/>
            <person name="Jorgensen S.L."/>
            <person name="Zaremba-Niedzwiedzka K."/>
            <person name="Martijn J."/>
            <person name="Lind A.E."/>
            <person name="van Eijk R."/>
            <person name="Schleper C."/>
            <person name="Guy L."/>
            <person name="Ettema T.J."/>
        </authorList>
    </citation>
    <scope>NUCLEOTIDE SEQUENCE</scope>
</reference>
<accession>A0A0F9TD13</accession>
<gene>
    <name evidence="1" type="ORF">LCGC14_0343530</name>
</gene>